<evidence type="ECO:0000256" key="6">
    <source>
        <dbReference type="SAM" id="MobiDB-lite"/>
    </source>
</evidence>
<feature type="domain" description="EF-hand" evidence="7">
    <location>
        <begin position="668"/>
        <end position="703"/>
    </location>
</feature>
<dbReference type="SUPFAM" id="SSF47473">
    <property type="entry name" value="EF-hand"/>
    <property type="match status" value="3"/>
</dbReference>
<reference evidence="8" key="1">
    <citation type="submission" date="2021-02" db="EMBL/GenBank/DDBJ databases">
        <authorList>
            <person name="Dougan E. K."/>
            <person name="Rhodes N."/>
            <person name="Thang M."/>
            <person name="Chan C."/>
        </authorList>
    </citation>
    <scope>NUCLEOTIDE SEQUENCE</scope>
</reference>
<sequence>MDQRRKLLFAYKVRSTHVKTGQHSDSHTGRSCKVPLLPDLEPQRRVLNSTSDVHKSVPGMAMTSSVLKLPILPESKLSDTEALVLAAATASQSMSALPFSSKSLARFGMSRSASEAMLPKRRTARNQILEKLALSSLENTQDLGTSSASASRFGRALQEPRRKDSFKEKSALLQITRAAQEICLQLSEQRQDESVDGKGSGQKTGQGLGGGKKQPRSKQKGKKKEVAEEAQIQLEAWCRSTLASVPEADEATKSAAESRKKQLEEMSQADNEATGEPASSGMDKRSIRPAAEDATGSTAPSPKSRRPVSKQGKKLTQQFSTKWKTLGRDDASYGLPNLQDRLEQIQNTYFGKADMMDEATVQRMRMVFNRFRNSTGNEILQDDLPHAMEFLGYVVTSEEELNQVAGQVTSFKEMDFNEFLEFVEKYSRAQFDLYQVVFDRFDCDGSGEIEISELRKLLLSIGIVVVRQMIEEALEVVDDDGNGQLNFEEFIYFLTVYQHTEGFTKEEVKRMWDIYSGFVAESVKLKRGQQLQIDDLKDALVAVFGLHSESHAVRIAHKLCNNANGQKRQFGANEGLSFHEFLIFARGLRIAEQAEYKRHFKRFDQDSSGNISATELRDVLQALGYRPMRQVIGEVLEEVDFEQDAELDFEEFFHFMLLFKQRDGFSQKELTEYEDVFRKFDRDESDNINVHELGDMLRFLGFSVGTDHLYMSLAQVDVNRNGTLDCNEFLRLMRLHRETELKRLHDIFVHRGVAQETLEASSVPVAVQDYVGRDVPLKTLLADLPSEAVDFEDFVTLADKARMTKVISERRMAGFSPAEISQLEEMFKHYDKDESGDIDSFE</sequence>
<dbReference type="OrthoDB" id="186625at2759"/>
<accession>A0A812UDL0</accession>
<keyword evidence="2" id="KW-0479">Metal-binding</keyword>
<dbReference type="Gene3D" id="1.10.238.10">
    <property type="entry name" value="EF-hand"/>
    <property type="match status" value="3"/>
</dbReference>
<feature type="non-terminal residue" evidence="8">
    <location>
        <position position="842"/>
    </location>
</feature>
<name>A0A812UDL0_9DINO</name>
<feature type="compositionally biased region" description="Polar residues" evidence="6">
    <location>
        <begin position="140"/>
        <end position="150"/>
    </location>
</feature>
<keyword evidence="3" id="KW-0677">Repeat</keyword>
<feature type="region of interest" description="Disordered" evidence="6">
    <location>
        <begin position="140"/>
        <end position="167"/>
    </location>
</feature>
<proteinExistence type="predicted"/>
<feature type="domain" description="EF-hand" evidence="7">
    <location>
        <begin position="429"/>
        <end position="464"/>
    </location>
</feature>
<dbReference type="SMART" id="SM00054">
    <property type="entry name" value="EFh"/>
    <property type="match status" value="7"/>
</dbReference>
<dbReference type="GO" id="GO:0016460">
    <property type="term" value="C:myosin II complex"/>
    <property type="evidence" value="ECO:0007669"/>
    <property type="project" value="TreeGrafter"/>
</dbReference>
<evidence type="ECO:0000313" key="8">
    <source>
        <dbReference type="EMBL" id="CAE7571837.1"/>
    </source>
</evidence>
<dbReference type="GO" id="GO:0005509">
    <property type="term" value="F:calcium ion binding"/>
    <property type="evidence" value="ECO:0007669"/>
    <property type="project" value="InterPro"/>
</dbReference>
<feature type="region of interest" description="Disordered" evidence="6">
    <location>
        <begin position="189"/>
        <end position="227"/>
    </location>
</feature>
<dbReference type="PROSITE" id="PS50222">
    <property type="entry name" value="EF_HAND_2"/>
    <property type="match status" value="5"/>
</dbReference>
<dbReference type="InterPro" id="IPR050230">
    <property type="entry name" value="CALM/Myosin/TropC-like"/>
</dbReference>
<feature type="region of interest" description="Disordered" evidence="6">
    <location>
        <begin position="244"/>
        <end position="321"/>
    </location>
</feature>
<dbReference type="AlphaFoldDB" id="A0A812UDL0"/>
<organism evidence="8 9">
    <name type="scientific">Symbiodinium necroappetens</name>
    <dbReference type="NCBI Taxonomy" id="1628268"/>
    <lineage>
        <taxon>Eukaryota</taxon>
        <taxon>Sar</taxon>
        <taxon>Alveolata</taxon>
        <taxon>Dinophyceae</taxon>
        <taxon>Suessiales</taxon>
        <taxon>Symbiodiniaceae</taxon>
        <taxon>Symbiodinium</taxon>
    </lineage>
</organism>
<feature type="compositionally biased region" description="Basic residues" evidence="6">
    <location>
        <begin position="303"/>
        <end position="313"/>
    </location>
</feature>
<evidence type="ECO:0000256" key="2">
    <source>
        <dbReference type="ARBA" id="ARBA00022723"/>
    </source>
</evidence>
<dbReference type="InterPro" id="IPR011992">
    <property type="entry name" value="EF-hand-dom_pair"/>
</dbReference>
<keyword evidence="9" id="KW-1185">Reference proteome</keyword>
<evidence type="ECO:0000259" key="7">
    <source>
        <dbReference type="PROSITE" id="PS50222"/>
    </source>
</evidence>
<evidence type="ECO:0000256" key="3">
    <source>
        <dbReference type="ARBA" id="ARBA00022737"/>
    </source>
</evidence>
<dbReference type="PROSITE" id="PS00018">
    <property type="entry name" value="EF_HAND_1"/>
    <property type="match status" value="5"/>
</dbReference>
<feature type="compositionally biased region" description="Basic and acidic residues" evidence="6">
    <location>
        <begin position="158"/>
        <end position="167"/>
    </location>
</feature>
<feature type="domain" description="EF-hand" evidence="7">
    <location>
        <begin position="818"/>
        <end position="842"/>
    </location>
</feature>
<dbReference type="FunFam" id="1.10.238.10:FF:000336">
    <property type="entry name" value="HLH domain-containing protein"/>
    <property type="match status" value="1"/>
</dbReference>
<evidence type="ECO:0000256" key="5">
    <source>
        <dbReference type="ARBA" id="ARBA00022990"/>
    </source>
</evidence>
<dbReference type="Pfam" id="PF13499">
    <property type="entry name" value="EF-hand_7"/>
    <property type="match status" value="3"/>
</dbReference>
<dbReference type="EMBL" id="CAJNJA010027220">
    <property type="protein sequence ID" value="CAE7571837.1"/>
    <property type="molecule type" value="Genomic_DNA"/>
</dbReference>
<dbReference type="PANTHER" id="PTHR23048">
    <property type="entry name" value="MYOSIN LIGHT CHAIN 1, 3"/>
    <property type="match status" value="1"/>
</dbReference>
<dbReference type="InterPro" id="IPR018247">
    <property type="entry name" value="EF_Hand_1_Ca_BS"/>
</dbReference>
<comment type="caution">
    <text evidence="8">The sequence shown here is derived from an EMBL/GenBank/DDBJ whole genome shotgun (WGS) entry which is preliminary data.</text>
</comment>
<gene>
    <name evidence="8" type="ORF">SNEC2469_LOCUS16687</name>
</gene>
<dbReference type="Proteomes" id="UP000601435">
    <property type="component" value="Unassembled WGS sequence"/>
</dbReference>
<evidence type="ECO:0000256" key="1">
    <source>
        <dbReference type="ARBA" id="ARBA00020786"/>
    </source>
</evidence>
<keyword evidence="4" id="KW-0106">Calcium</keyword>
<feature type="domain" description="EF-hand" evidence="7">
    <location>
        <begin position="591"/>
        <end position="626"/>
    </location>
</feature>
<feature type="domain" description="EF-hand" evidence="7">
    <location>
        <begin position="465"/>
        <end position="500"/>
    </location>
</feature>
<dbReference type="PANTHER" id="PTHR23048:SF0">
    <property type="entry name" value="CALMODULIN LIKE 3"/>
    <property type="match status" value="1"/>
</dbReference>
<keyword evidence="5" id="KW-0007">Acetylation</keyword>
<feature type="compositionally biased region" description="Basic and acidic residues" evidence="6">
    <location>
        <begin position="250"/>
        <end position="264"/>
    </location>
</feature>
<feature type="compositionally biased region" description="Gly residues" evidence="6">
    <location>
        <begin position="198"/>
        <end position="212"/>
    </location>
</feature>
<evidence type="ECO:0000313" key="9">
    <source>
        <dbReference type="Proteomes" id="UP000601435"/>
    </source>
</evidence>
<dbReference type="InterPro" id="IPR002048">
    <property type="entry name" value="EF_hand_dom"/>
</dbReference>
<protein>
    <recommendedName>
        <fullName evidence="1">Calmodulin</fullName>
    </recommendedName>
</protein>
<evidence type="ECO:0000256" key="4">
    <source>
        <dbReference type="ARBA" id="ARBA00022837"/>
    </source>
</evidence>
<dbReference type="CDD" id="cd00051">
    <property type="entry name" value="EFh"/>
    <property type="match status" value="2"/>
</dbReference>
<feature type="compositionally biased region" description="Basic residues" evidence="6">
    <location>
        <begin position="213"/>
        <end position="223"/>
    </location>
</feature>